<dbReference type="EMBL" id="JYDL01000037">
    <property type="protein sequence ID" value="KRX21669.1"/>
    <property type="molecule type" value="Genomic_DNA"/>
</dbReference>
<comment type="caution">
    <text evidence="12">The sequence shown here is derived from an EMBL/GenBank/DDBJ whole genome shotgun (WGS) entry which is preliminary data.</text>
</comment>
<dbReference type="PANTHER" id="PTHR22883">
    <property type="entry name" value="ZINC FINGER DHHC DOMAIN CONTAINING PROTEIN"/>
    <property type="match status" value="1"/>
</dbReference>
<dbReference type="EC" id="2.3.1.225" evidence="10"/>
<feature type="transmembrane region" description="Helical" evidence="10">
    <location>
        <begin position="63"/>
        <end position="81"/>
    </location>
</feature>
<evidence type="ECO:0000313" key="13">
    <source>
        <dbReference type="Proteomes" id="UP000054630"/>
    </source>
</evidence>
<keyword evidence="3 10" id="KW-0812">Transmembrane</keyword>
<dbReference type="STRING" id="6336.A0A0V0S5F8"/>
<accession>A0A0V0S5F8</accession>
<evidence type="ECO:0000259" key="11">
    <source>
        <dbReference type="Pfam" id="PF01529"/>
    </source>
</evidence>
<dbReference type="InterPro" id="IPR001594">
    <property type="entry name" value="Palmitoyltrfase_DHHC"/>
</dbReference>
<evidence type="ECO:0000256" key="2">
    <source>
        <dbReference type="ARBA" id="ARBA00022679"/>
    </source>
</evidence>
<dbReference type="GO" id="GO:0006612">
    <property type="term" value="P:protein targeting to membrane"/>
    <property type="evidence" value="ECO:0007669"/>
    <property type="project" value="TreeGrafter"/>
</dbReference>
<feature type="transmembrane region" description="Helical" evidence="10">
    <location>
        <begin position="28"/>
        <end position="51"/>
    </location>
</feature>
<comment type="catalytic activity">
    <reaction evidence="9 10">
        <text>L-cysteinyl-[protein] + hexadecanoyl-CoA = S-hexadecanoyl-L-cysteinyl-[protein] + CoA</text>
        <dbReference type="Rhea" id="RHEA:36683"/>
        <dbReference type="Rhea" id="RHEA-COMP:10131"/>
        <dbReference type="Rhea" id="RHEA-COMP:11032"/>
        <dbReference type="ChEBI" id="CHEBI:29950"/>
        <dbReference type="ChEBI" id="CHEBI:57287"/>
        <dbReference type="ChEBI" id="CHEBI:57379"/>
        <dbReference type="ChEBI" id="CHEBI:74151"/>
        <dbReference type="EC" id="2.3.1.225"/>
    </reaction>
</comment>
<evidence type="ECO:0000256" key="6">
    <source>
        <dbReference type="ARBA" id="ARBA00023139"/>
    </source>
</evidence>
<evidence type="ECO:0000256" key="8">
    <source>
        <dbReference type="ARBA" id="ARBA00023315"/>
    </source>
</evidence>
<keyword evidence="13" id="KW-1185">Reference proteome</keyword>
<name>A0A0V0S5F8_9BILA</name>
<keyword evidence="6" id="KW-0564">Palmitate</keyword>
<reference evidence="12 13" key="1">
    <citation type="submission" date="2015-01" db="EMBL/GenBank/DDBJ databases">
        <title>Evolution of Trichinella species and genotypes.</title>
        <authorList>
            <person name="Korhonen P.K."/>
            <person name="Edoardo P."/>
            <person name="Giuseppe L.R."/>
            <person name="Gasser R.B."/>
        </authorList>
    </citation>
    <scope>NUCLEOTIDE SEQUENCE [LARGE SCALE GENOMIC DNA]</scope>
    <source>
        <strain evidence="12">ISS37</strain>
    </source>
</reference>
<keyword evidence="8 10" id="KW-0012">Acyltransferase</keyword>
<comment type="domain">
    <text evidence="10">The DHHC domain is required for palmitoyltransferase activity.</text>
</comment>
<protein>
    <recommendedName>
        <fullName evidence="10">Palmitoyltransferase</fullName>
        <ecNumber evidence="10">2.3.1.225</ecNumber>
    </recommendedName>
</protein>
<organism evidence="12 13">
    <name type="scientific">Trichinella nelsoni</name>
    <dbReference type="NCBI Taxonomy" id="6336"/>
    <lineage>
        <taxon>Eukaryota</taxon>
        <taxon>Metazoa</taxon>
        <taxon>Ecdysozoa</taxon>
        <taxon>Nematoda</taxon>
        <taxon>Enoplea</taxon>
        <taxon>Dorylaimia</taxon>
        <taxon>Trichinellida</taxon>
        <taxon>Trichinellidae</taxon>
        <taxon>Trichinella</taxon>
    </lineage>
</organism>
<keyword evidence="5 10" id="KW-0472">Membrane</keyword>
<dbReference type="InterPro" id="IPR039859">
    <property type="entry name" value="PFA4/ZDH16/20/ERF2-like"/>
</dbReference>
<keyword evidence="7" id="KW-0449">Lipoprotein</keyword>
<dbReference type="GO" id="GO:0005794">
    <property type="term" value="C:Golgi apparatus"/>
    <property type="evidence" value="ECO:0007669"/>
    <property type="project" value="TreeGrafter"/>
</dbReference>
<evidence type="ECO:0000256" key="5">
    <source>
        <dbReference type="ARBA" id="ARBA00023136"/>
    </source>
</evidence>
<dbReference type="GO" id="GO:0019706">
    <property type="term" value="F:protein-cysteine S-palmitoyltransferase activity"/>
    <property type="evidence" value="ECO:0007669"/>
    <property type="project" value="UniProtKB-EC"/>
</dbReference>
<keyword evidence="2 10" id="KW-0808">Transferase</keyword>
<keyword evidence="4 10" id="KW-1133">Transmembrane helix</keyword>
<feature type="transmembrane region" description="Helical" evidence="10">
    <location>
        <begin position="176"/>
        <end position="199"/>
    </location>
</feature>
<gene>
    <name evidence="12" type="primary">ZDHHC18</name>
    <name evidence="12" type="ORF">T07_1901</name>
</gene>
<comment type="similarity">
    <text evidence="10">Belongs to the DHHC palmitoyltransferase family.</text>
</comment>
<proteinExistence type="inferred from homology"/>
<evidence type="ECO:0000256" key="1">
    <source>
        <dbReference type="ARBA" id="ARBA00004127"/>
    </source>
</evidence>
<evidence type="ECO:0000256" key="10">
    <source>
        <dbReference type="RuleBase" id="RU079119"/>
    </source>
</evidence>
<dbReference type="PANTHER" id="PTHR22883:SF43">
    <property type="entry name" value="PALMITOYLTRANSFERASE APP"/>
    <property type="match status" value="1"/>
</dbReference>
<evidence type="ECO:0000256" key="7">
    <source>
        <dbReference type="ARBA" id="ARBA00023288"/>
    </source>
</evidence>
<feature type="domain" description="Palmitoyltransferase DHHC" evidence="11">
    <location>
        <begin position="131"/>
        <end position="253"/>
    </location>
</feature>
<dbReference type="AlphaFoldDB" id="A0A0V0S5F8"/>
<dbReference type="Pfam" id="PF01529">
    <property type="entry name" value="DHHC"/>
    <property type="match status" value="1"/>
</dbReference>
<evidence type="ECO:0000256" key="9">
    <source>
        <dbReference type="ARBA" id="ARBA00048048"/>
    </source>
</evidence>
<dbReference type="Proteomes" id="UP000054630">
    <property type="component" value="Unassembled WGS sequence"/>
</dbReference>
<dbReference type="OrthoDB" id="4096362at2759"/>
<dbReference type="GO" id="GO:0005783">
    <property type="term" value="C:endoplasmic reticulum"/>
    <property type="evidence" value="ECO:0007669"/>
    <property type="project" value="TreeGrafter"/>
</dbReference>
<evidence type="ECO:0000256" key="3">
    <source>
        <dbReference type="ARBA" id="ARBA00022692"/>
    </source>
</evidence>
<dbReference type="PROSITE" id="PS50216">
    <property type="entry name" value="DHHC"/>
    <property type="match status" value="1"/>
</dbReference>
<sequence>MILSSDPLPYWKLHRGNNRFFFNGKCTISWNIVPFLLTFFLTCTTIIASFVYDVPFIYEKMGIAFPFCNAALSLLVIASLCKTTFTDPGIIPRATPAELTDEEQFDQMYGMQMKIPSPIMHQFLNHQVTVKFCTTCKIFRPPRSAHCAICNNCVDCFDHHCPWISSCIGRRNYRDFFIYITSLTLLTCSIFICSVYHIVNCTKNQTTSEFFMKNPGTSLTLSLPAIVLLPVSILLAYHIFLSWHNLTTREQVKDFPLKKKERNLVNSTNPYSKKSGFANIVYIFFSPRTPSMMTKNTNTVSVIDFSKLPAIPPASQCRENSFKV</sequence>
<comment type="subcellular location">
    <subcellularLocation>
        <location evidence="1">Endomembrane system</location>
        <topology evidence="1">Multi-pass membrane protein</topology>
    </subcellularLocation>
</comment>
<evidence type="ECO:0000256" key="4">
    <source>
        <dbReference type="ARBA" id="ARBA00022989"/>
    </source>
</evidence>
<feature type="transmembrane region" description="Helical" evidence="10">
    <location>
        <begin position="219"/>
        <end position="240"/>
    </location>
</feature>
<evidence type="ECO:0000313" key="12">
    <source>
        <dbReference type="EMBL" id="KRX21669.1"/>
    </source>
</evidence>